<dbReference type="InterPro" id="IPR059106">
    <property type="entry name" value="WHD_MalT"/>
</dbReference>
<keyword evidence="6" id="KW-1185">Reference proteome</keyword>
<evidence type="ECO:0000313" key="5">
    <source>
        <dbReference type="EMBL" id="GCF11294.1"/>
    </source>
</evidence>
<dbReference type="InterPro" id="IPR000792">
    <property type="entry name" value="Tscrpt_reg_LuxR_C"/>
</dbReference>
<comment type="caution">
    <text evidence="5">The sequence shown here is derived from an EMBL/GenBank/DDBJ whole genome shotgun (WGS) entry which is preliminary data.</text>
</comment>
<dbReference type="Gene3D" id="3.40.50.300">
    <property type="entry name" value="P-loop containing nucleotide triphosphate hydrolases"/>
    <property type="match status" value="1"/>
</dbReference>
<reference evidence="5 6" key="1">
    <citation type="submission" date="2019-01" db="EMBL/GenBank/DDBJ databases">
        <title>Draft genome sequence of Dictyobacter sp. Uno17.</title>
        <authorList>
            <person name="Wang C.M."/>
            <person name="Zheng Y."/>
            <person name="Sakai Y."/>
            <person name="Abe K."/>
            <person name="Yokota A."/>
            <person name="Yabe S."/>
        </authorList>
    </citation>
    <scope>NUCLEOTIDE SEQUENCE [LARGE SCALE GENOMIC DNA]</scope>
    <source>
        <strain evidence="5 6">Uno17</strain>
    </source>
</reference>
<dbReference type="InterPro" id="IPR041617">
    <property type="entry name" value="TPR_MalT"/>
</dbReference>
<dbReference type="PANTHER" id="PTHR44688:SF16">
    <property type="entry name" value="DNA-BINDING TRANSCRIPTIONAL ACTIVATOR DEVR_DOSR"/>
    <property type="match status" value="1"/>
</dbReference>
<dbReference type="OrthoDB" id="135557at2"/>
<name>A0A5A5TK76_9CHLR</name>
<dbReference type="SMART" id="SM00421">
    <property type="entry name" value="HTH_LUXR"/>
    <property type="match status" value="1"/>
</dbReference>
<feature type="domain" description="HTH luxR-type" evidence="4">
    <location>
        <begin position="999"/>
        <end position="1064"/>
    </location>
</feature>
<dbReference type="CDD" id="cd06170">
    <property type="entry name" value="LuxR_C_like"/>
    <property type="match status" value="1"/>
</dbReference>
<dbReference type="InterPro" id="IPR027417">
    <property type="entry name" value="P-loop_NTPase"/>
</dbReference>
<dbReference type="Gene3D" id="1.25.40.10">
    <property type="entry name" value="Tetratricopeptide repeat domain"/>
    <property type="match status" value="1"/>
</dbReference>
<dbReference type="Pfam" id="PF17874">
    <property type="entry name" value="TPR_MalT"/>
    <property type="match status" value="1"/>
</dbReference>
<dbReference type="PROSITE" id="PS50043">
    <property type="entry name" value="HTH_LUXR_2"/>
    <property type="match status" value="1"/>
</dbReference>
<dbReference type="InterPro" id="IPR036388">
    <property type="entry name" value="WH-like_DNA-bd_sf"/>
</dbReference>
<dbReference type="Pfam" id="PF25873">
    <property type="entry name" value="WHD_MalT"/>
    <property type="match status" value="1"/>
</dbReference>
<evidence type="ECO:0000259" key="4">
    <source>
        <dbReference type="PROSITE" id="PS50043"/>
    </source>
</evidence>
<dbReference type="EMBL" id="BIXY01000103">
    <property type="protein sequence ID" value="GCF11294.1"/>
    <property type="molecule type" value="Genomic_DNA"/>
</dbReference>
<dbReference type="SUPFAM" id="SSF46894">
    <property type="entry name" value="C-terminal effector domain of the bipartite response regulators"/>
    <property type="match status" value="1"/>
</dbReference>
<dbReference type="Gene3D" id="1.10.10.10">
    <property type="entry name" value="Winged helix-like DNA-binding domain superfamily/Winged helix DNA-binding domain"/>
    <property type="match status" value="1"/>
</dbReference>
<evidence type="ECO:0000256" key="1">
    <source>
        <dbReference type="ARBA" id="ARBA00023015"/>
    </source>
</evidence>
<dbReference type="PANTHER" id="PTHR44688">
    <property type="entry name" value="DNA-BINDING TRANSCRIPTIONAL ACTIVATOR DEVR_DOSR"/>
    <property type="match status" value="1"/>
</dbReference>
<evidence type="ECO:0000256" key="3">
    <source>
        <dbReference type="ARBA" id="ARBA00023163"/>
    </source>
</evidence>
<proteinExistence type="predicted"/>
<dbReference type="Pfam" id="PF00196">
    <property type="entry name" value="GerE"/>
    <property type="match status" value="1"/>
</dbReference>
<keyword evidence="2" id="KW-0238">DNA-binding</keyword>
<dbReference type="SUPFAM" id="SSF48452">
    <property type="entry name" value="TPR-like"/>
    <property type="match status" value="2"/>
</dbReference>
<evidence type="ECO:0000313" key="6">
    <source>
        <dbReference type="Proteomes" id="UP000322530"/>
    </source>
</evidence>
<accession>A0A5A5TK76</accession>
<protein>
    <recommendedName>
        <fullName evidence="4">HTH luxR-type domain-containing protein</fullName>
    </recommendedName>
</protein>
<dbReference type="AlphaFoldDB" id="A0A5A5TK76"/>
<dbReference type="GO" id="GO:0006355">
    <property type="term" value="P:regulation of DNA-templated transcription"/>
    <property type="evidence" value="ECO:0007669"/>
    <property type="project" value="InterPro"/>
</dbReference>
<sequence length="1068" mass="119739">MTRSTPKIHSNTLLLHEEQQILSIVVGSAQWFEWLGKATSTTFSYYSSHGSYTARKEQVGNHRGGWYWKAYRKSQGTLYRAYLGKAEDLTMERLDEIARTLARRIHGQYAASSDFSEVELQPASQKNSITAVTPLLSTKLHPPRLPALLVDRFRLLRLLDGRQKLILIRTPAGFGKTTLMTQWIAYRERQATHLANIQRHPSPVAWLSLDSSDNDLIRFWSALIAACQVYRAHLGQKTLEHLSQVARSPCSSSSLETALTFLLNDLEHTGSPGVIILEDYHTIEHPRIHETLTFFIEHLPASLQIVLLTRSTPSLPLVRWRASGDLLEISSSQLRFDALETITFFQQVLPQTITQEAMVTLSSPLEGWAAGLRLLVLSVQNQVTEQTIKSVLTSLPEGATSHAHQSIQEYFLSEILAAQPEALQFFLLQTSILCRLAASLCDAVTGRQDSADWLIVVERSGCFLEAMDSTWYRYHALFAESMRVEASRRLGEEALRNLWARASRWYAEHALPVEAIDAALAAQQFEQAAHLIEQLNETSSFSEYHTMCRWMQWLPAALLPAHPTLCFLFARAQFFAEDHRGLPWNLEPVEDLLQAAEEGWRKCGNLHQVGVLYAFRATFTVVHGLLAPATAFAQQALQLLPSLTSGPTERSLALRPAEWIEWYCGSLLALGLEAMQEGVFDKAHHILLEAYIASMKHAERVFTRIVGRLLGEVCIELGELHQAASYYQQTLAEPPWQDERGESLFRVQVACGLIRLAYERNELETAERLLQEASLHTYSGNFPHGEEDAHVKLALLKILLLYARGKVADAQAALSPLFVRLQAFTIPGMLPLVPDMLIWQARLQIADTDLVGASRTIDMLNGYTLSPLQQEALRLLSARLSFAMGETDSALSGLLQLLPLCERGRHVTRVLEIRLLLALTYAARKQEQEAQKQLVLALAQARTAGLMRIFLNEGEPLATLLHSLLPTLSEKPLRAYARHLLHAFVTSFPVSSISRNVTREAFLEPLSPQEQRVLTLLVAGRSNPEIAAALIVSVNTVKGHIKNLYRKLSVTNRQEASEVARSAQLIPE</sequence>
<dbReference type="InterPro" id="IPR016032">
    <property type="entry name" value="Sig_transdc_resp-reg_C-effctor"/>
</dbReference>
<keyword evidence="1" id="KW-0805">Transcription regulation</keyword>
<gene>
    <name evidence="5" type="ORF">KDI_48580</name>
</gene>
<dbReference type="GO" id="GO:0003677">
    <property type="term" value="F:DNA binding"/>
    <property type="evidence" value="ECO:0007669"/>
    <property type="project" value="UniProtKB-KW"/>
</dbReference>
<keyword evidence="3" id="KW-0804">Transcription</keyword>
<evidence type="ECO:0000256" key="2">
    <source>
        <dbReference type="ARBA" id="ARBA00023125"/>
    </source>
</evidence>
<dbReference type="PRINTS" id="PR00038">
    <property type="entry name" value="HTHLUXR"/>
</dbReference>
<dbReference type="Proteomes" id="UP000322530">
    <property type="component" value="Unassembled WGS sequence"/>
</dbReference>
<dbReference type="InterPro" id="IPR011990">
    <property type="entry name" value="TPR-like_helical_dom_sf"/>
</dbReference>
<dbReference type="RefSeq" id="WP_149404127.1">
    <property type="nucleotide sequence ID" value="NZ_BIXY01000103.1"/>
</dbReference>
<organism evidence="5 6">
    <name type="scientific">Dictyobacter arantiisoli</name>
    <dbReference type="NCBI Taxonomy" id="2014874"/>
    <lineage>
        <taxon>Bacteria</taxon>
        <taxon>Bacillati</taxon>
        <taxon>Chloroflexota</taxon>
        <taxon>Ktedonobacteria</taxon>
        <taxon>Ktedonobacterales</taxon>
        <taxon>Dictyobacteraceae</taxon>
        <taxon>Dictyobacter</taxon>
    </lineage>
</organism>
<dbReference type="SUPFAM" id="SSF52540">
    <property type="entry name" value="P-loop containing nucleoside triphosphate hydrolases"/>
    <property type="match status" value="1"/>
</dbReference>
<dbReference type="PROSITE" id="PS00622">
    <property type="entry name" value="HTH_LUXR_1"/>
    <property type="match status" value="1"/>
</dbReference>